<protein>
    <submittedName>
        <fullName evidence="2">Uncharacterized protein</fullName>
    </submittedName>
</protein>
<feature type="region of interest" description="Disordered" evidence="1">
    <location>
        <begin position="618"/>
        <end position="644"/>
    </location>
</feature>
<dbReference type="Proteomes" id="UP001437256">
    <property type="component" value="Unassembled WGS sequence"/>
</dbReference>
<evidence type="ECO:0000313" key="2">
    <source>
        <dbReference type="EMBL" id="KAL0068179.1"/>
    </source>
</evidence>
<feature type="region of interest" description="Disordered" evidence="1">
    <location>
        <begin position="152"/>
        <end position="203"/>
    </location>
</feature>
<evidence type="ECO:0000313" key="3">
    <source>
        <dbReference type="Proteomes" id="UP001437256"/>
    </source>
</evidence>
<comment type="caution">
    <text evidence="2">The sequence shown here is derived from an EMBL/GenBank/DDBJ whole genome shotgun (WGS) entry which is preliminary data.</text>
</comment>
<name>A0ABR3A474_9AGAR</name>
<accession>A0ABR3A474</accession>
<keyword evidence="3" id="KW-1185">Reference proteome</keyword>
<proteinExistence type="predicted"/>
<gene>
    <name evidence="2" type="ORF">AAF712_004839</name>
</gene>
<feature type="region of interest" description="Disordered" evidence="1">
    <location>
        <begin position="313"/>
        <end position="344"/>
    </location>
</feature>
<feature type="compositionally biased region" description="Basic and acidic residues" evidence="1">
    <location>
        <begin position="152"/>
        <end position="161"/>
    </location>
</feature>
<dbReference type="EMBL" id="JBBXMP010000020">
    <property type="protein sequence ID" value="KAL0068179.1"/>
    <property type="molecule type" value="Genomic_DNA"/>
</dbReference>
<reference evidence="2 3" key="1">
    <citation type="submission" date="2024-05" db="EMBL/GenBank/DDBJ databases">
        <title>A draft genome resource for the thread blight pathogen Marasmius tenuissimus strain MS-2.</title>
        <authorList>
            <person name="Yulfo-Soto G.E."/>
            <person name="Baruah I.K."/>
            <person name="Amoako-Attah I."/>
            <person name="Bukari Y."/>
            <person name="Meinhardt L.W."/>
            <person name="Bailey B.A."/>
            <person name="Cohen S.P."/>
        </authorList>
    </citation>
    <scope>NUCLEOTIDE SEQUENCE [LARGE SCALE GENOMIC DNA]</scope>
    <source>
        <strain evidence="2 3">MS-2</strain>
    </source>
</reference>
<feature type="compositionally biased region" description="Acidic residues" evidence="1">
    <location>
        <begin position="320"/>
        <end position="329"/>
    </location>
</feature>
<feature type="compositionally biased region" description="Polar residues" evidence="1">
    <location>
        <begin position="176"/>
        <end position="191"/>
    </location>
</feature>
<feature type="compositionally biased region" description="Low complexity" evidence="1">
    <location>
        <begin position="626"/>
        <end position="638"/>
    </location>
</feature>
<evidence type="ECO:0000256" key="1">
    <source>
        <dbReference type="SAM" id="MobiDB-lite"/>
    </source>
</evidence>
<sequence length="737" mass="81394">MNDYDIPYTTRELDQQTGFVSAASANTVPEMTSPTNNLEPLLPHDDLFVRNTGDSQRPLNLQKEWAFRKEQMEPNPCRVQLGMPVPSQEHWNNPLLGRFVVIRAQVGSDSVGLKRSRAPCKFLSRFYPKSSGQGSPPESATGIAKEVLTKELAETKSRGDMYKSNTSHRSSEWKPHSQTPTMSVKTHQTSGRKAGEPPQQRLVIRKIHSPHPEPGDRLSFRPEQADGSRPPLLPHLLRHPLGYDPLHPAVIVHKHSKVSAFSMSRHHRSAWARGTGGNPSSPSRSKTVIMLAQRNVQEAFTNTKTTRRLAQAMSSMNTDRDEEVIEESENPTKPSAKSGPSMMTFEAKGLGDGAVSDPPTEKPSRRGALWAAFSEVVPCTSRTNPVVDDEANIDPILIAPKPRAVDSHKAYGTQRVLDLLQYSRTAFRSCRIFHSSILKRLSSKPRDGVSAGNRGSIFISSSNIPVGLTLPKREQQGTNRMASEATGEMDSAGLFPNVKDGDVLSGVPRESLFMLLPLWPGETDPYSQRYFPFEIPTIPTEERMFLLVYYRVLTEDMLMDVDPQTTFTPVHDRRNILLPHFHIVGRHITHMELQGSGIRLPDQGLAVSGPLEKAYNTAPKLHRRLPSTTSSSSDPSFSGPQAPSSVDAAVRECIMGTCYSRDSGIEFDPRALSELGLCNVLEEDTVPYTLPPFVFEEDIEWATTVKLTPIGSAVIEMVLAGGLALTSFESVDKTVAA</sequence>
<organism evidence="2 3">
    <name type="scientific">Marasmius tenuissimus</name>
    <dbReference type="NCBI Taxonomy" id="585030"/>
    <lineage>
        <taxon>Eukaryota</taxon>
        <taxon>Fungi</taxon>
        <taxon>Dikarya</taxon>
        <taxon>Basidiomycota</taxon>
        <taxon>Agaricomycotina</taxon>
        <taxon>Agaricomycetes</taxon>
        <taxon>Agaricomycetidae</taxon>
        <taxon>Agaricales</taxon>
        <taxon>Marasmiineae</taxon>
        <taxon>Marasmiaceae</taxon>
        <taxon>Marasmius</taxon>
    </lineage>
</organism>